<dbReference type="InterPro" id="IPR010982">
    <property type="entry name" value="Lambda_DNA-bd_dom_sf"/>
</dbReference>
<protein>
    <recommendedName>
        <fullName evidence="2">HTH cro/C1-type domain-containing protein</fullName>
    </recommendedName>
</protein>
<dbReference type="EMBL" id="MN577570">
    <property type="protein sequence ID" value="QGT49818.1"/>
    <property type="molecule type" value="Genomic_DNA"/>
</dbReference>
<dbReference type="SMART" id="SM00530">
    <property type="entry name" value="HTH_XRE"/>
    <property type="match status" value="1"/>
</dbReference>
<name>A0A650EL23_9BACT</name>
<keyword evidence="1" id="KW-0238">DNA-binding</keyword>
<gene>
    <name evidence="3" type="ORF">Melaina855_2050</name>
</gene>
<dbReference type="PANTHER" id="PTHR46797:SF1">
    <property type="entry name" value="METHYLPHOSPHONATE SYNTHASE"/>
    <property type="match status" value="1"/>
</dbReference>
<dbReference type="GO" id="GO:0005829">
    <property type="term" value="C:cytosol"/>
    <property type="evidence" value="ECO:0007669"/>
    <property type="project" value="TreeGrafter"/>
</dbReference>
<dbReference type="PANTHER" id="PTHR46797">
    <property type="entry name" value="HTH-TYPE TRANSCRIPTIONAL REGULATOR"/>
    <property type="match status" value="1"/>
</dbReference>
<feature type="domain" description="HTH cro/C1-type" evidence="2">
    <location>
        <begin position="12"/>
        <end position="66"/>
    </location>
</feature>
<dbReference type="InterPro" id="IPR001387">
    <property type="entry name" value="Cro/C1-type_HTH"/>
</dbReference>
<dbReference type="AlphaFoldDB" id="A0A650EL23"/>
<dbReference type="CDD" id="cd00093">
    <property type="entry name" value="HTH_XRE"/>
    <property type="match status" value="1"/>
</dbReference>
<dbReference type="Gene3D" id="1.10.260.40">
    <property type="entry name" value="lambda repressor-like DNA-binding domains"/>
    <property type="match status" value="1"/>
</dbReference>
<evidence type="ECO:0000259" key="2">
    <source>
        <dbReference type="PROSITE" id="PS50943"/>
    </source>
</evidence>
<dbReference type="Pfam" id="PF01381">
    <property type="entry name" value="HTH_3"/>
    <property type="match status" value="1"/>
</dbReference>
<dbReference type="SUPFAM" id="SSF47413">
    <property type="entry name" value="lambda repressor-like DNA-binding domains"/>
    <property type="match status" value="1"/>
</dbReference>
<dbReference type="GO" id="GO:0003700">
    <property type="term" value="F:DNA-binding transcription factor activity"/>
    <property type="evidence" value="ECO:0007669"/>
    <property type="project" value="TreeGrafter"/>
</dbReference>
<proteinExistence type="predicted"/>
<dbReference type="GO" id="GO:0003677">
    <property type="term" value="F:DNA binding"/>
    <property type="evidence" value="ECO:0007669"/>
    <property type="project" value="UniProtKB-KW"/>
</dbReference>
<dbReference type="PROSITE" id="PS50943">
    <property type="entry name" value="HTH_CROC1"/>
    <property type="match status" value="1"/>
</dbReference>
<dbReference type="InterPro" id="IPR050807">
    <property type="entry name" value="TransReg_Diox_bact_type"/>
</dbReference>
<reference evidence="3" key="1">
    <citation type="journal article" date="2020" name="J. ISSAAS">
        <title>Lactobacilli and other gastrointestinal microbiota of Peromyscus leucopus, reservoir host for agents of Lyme disease and other zoonoses in North America.</title>
        <authorList>
            <person name="Milovic A."/>
            <person name="Bassam K."/>
            <person name="Shao H."/>
            <person name="Chatzistamou I."/>
            <person name="Tufts D.M."/>
            <person name="Diuk-Wasser M."/>
            <person name="Barbour A.G."/>
        </authorList>
    </citation>
    <scope>NUCLEOTIDE SEQUENCE</scope>
    <source>
        <strain evidence="3">LL20</strain>
    </source>
</reference>
<sequence length="101" mass="11979">MDDIKQLFGKRIRELRKRHGFTQEVLAELIGIEPRNLLKIENAQTFPRVQTIQNLMEVLDCTPAELFNFEHLNDIELMRLKVIEQLKSDDELVKLVYKIIM</sequence>
<evidence type="ECO:0000256" key="1">
    <source>
        <dbReference type="ARBA" id="ARBA00023125"/>
    </source>
</evidence>
<evidence type="ECO:0000313" key="3">
    <source>
        <dbReference type="EMBL" id="QGT49818.1"/>
    </source>
</evidence>
<accession>A0A650EL23</accession>
<organism evidence="3">
    <name type="scientific">uncultured Candidatus Melainabacteria bacterium</name>
    <dbReference type="NCBI Taxonomy" id="2682970"/>
    <lineage>
        <taxon>Bacteria</taxon>
        <taxon>Bacillati</taxon>
        <taxon>Candidatus Melainabacteria</taxon>
        <taxon>environmental samples</taxon>
    </lineage>
</organism>